<comment type="caution">
    <text evidence="1">The sequence shown here is derived from an EMBL/GenBank/DDBJ whole genome shotgun (WGS) entry which is preliminary data.</text>
</comment>
<evidence type="ECO:0000313" key="1">
    <source>
        <dbReference type="EMBL" id="KAI9914991.1"/>
    </source>
</evidence>
<dbReference type="EMBL" id="CM047582">
    <property type="protein sequence ID" value="KAI9914991.1"/>
    <property type="molecule type" value="Genomic_DNA"/>
</dbReference>
<accession>A0ACC0WBB4</accession>
<gene>
    <name evidence="1" type="ORF">PsorP6_008608</name>
</gene>
<protein>
    <submittedName>
        <fullName evidence="1">Uncharacterized protein</fullName>
    </submittedName>
</protein>
<sequence>MRQSRSSDWRSFQQQQQHDGQANSYYQQPNQQPRAAPSNATQEVVAFIEAYRANQSSLTTPPNALTLDTVVRAICHHFRVATFEELLGMSALQLPALRQLHIVNQRVWTFVTCFMQSRRVHTLFECQEAFLQHEGLRSFEELKVGNSFLHTEAVQQLYHSPIAVLNITTRDVLNCLRQFEEMLSHDVFRTSSHINLHEFTHFLAQQYQQPSIQAMGVVIDPSGFGVYVGMLRRIANHEMKEIKTLEQQFQREIAEKMFQLTKEKFSDDNRKQALNKLLEQTNACSSQIENQEVVQNRRGGRKNGVQSLSLDILKRVTDVDVYLDNVLRRKAAADATISQKLCKPISAQAIAETDSKLRNQLTRFLVSSQKSKHHSRLRVVTWVICSIIAKTYALLLSDDKLPNYDGVDGETTVSTDKTAESDKEECDCCCVGEDSCSCPCTCKCHMESSDEEGEDSGHQSEATMDEIPTNSGNDAQFPVNPKDTFACRYGKVIPEVDVTLEEVKAEAQRFVSSQESFDSEPRIAKDVLTVLSSFESHLISKFSVKGSTISWAGRRSVLDLLPLLVTETEEGDTDEDSVSRWLRNLICSSRTQSTTCSSQSWSNSFFQEEVLPFVRECCAAITSSFALSSLSSEKQHKWIAHQISVKLGCTRTEKLGLPSIAEMVKVVQHEPDGGEASVINYVAWLDLNGDEGRIKDALTSENATGESMRSFLSEQALEKLRQCPYLVDVSLYMDWQERYAPFCGSLLSFIRAHEMILLDHAPSKNFMFVSCLNGTILRINEKSTPSDLEILLTRAQQQQAVVAASLVAIHLVSMLVTCKGNANFPKQLVQAHLRAYLFAFSADDNYRQRFVLEVLLETPVELTGFVASLLLEVVYHDSESSILTNQDVAGDIWKACRNDTERKALLFMSTRSLLPLWVDQIEKWCSMRENLTVTSVDGDTGSKCNDNEEDIAKTTYSPPTALSYGCDTNDNKILNLLDTLDSQAAVSSFSNDSVDQPSDEEPLSGTSANVDSCRLLIEELRKKQFGVGLKHQGEAVTSVLRIQQQRLERALKRLSDELYSESTHFVLELLQNADDNEYDDAVIPLGDFSLTAENEIVFFNNERGFTPENIQAICDVGASTKATGGSEASIGKKGIGFKSVFKVSDNPQVHSNGFHICFDARSSQHGYGMGYILPYWIDDASQWKQCRGTTFVLPLNRASIDRVDDISQSLLAFEPSVLLFLRRIRELRLRDLSRQHTLHFHKKEMKVRPNTLHLQLLSLEKKNEKIVDRRQQHWLVVKEKLNPPSIFGRIHSTTIELALPVGTQSEKARDRPSLQQVFAYLPLRSYGLRFILQGDFEIPSSREAITNGSEWNEWLLSKFPALLRAAVRSYMSLVDGVTDGTKVIAAISHLISLLPLEHEVQAPFRSIIPEIMRELRQVKWLASCPVEKFHMPSELIDCVELTGNKGGDTMTGLREALSDDVIASTINKRFLHPALSRDMSTAMKSQLRIEQLHSSHLLRVLSLSLDKNDIDWTLMVLTLLAKLWGKDRHAPLLWQELRLIKCFSLQQKGHHSDGSIQWISLAEAHDSLFIPAKAIHSSCEVSYSFYSDLYILDDRFTNAIHERSKLRAFLMNEVGLHVMEDHDLIRHHILPKMATLVSPVDDVNDKSAKEVEIEEVTEYGMFLSSHVVSCRNCPMRADIKMNVAIVATSGRVAVNTSNCFVVLPSTFEKISPLISWITVKAEPLHPEANIGGIVSGDYFSHSEPCGDGSLDRRWHEFLVHACNLPLLFDIGTLTSDPRSQAGMKQLLKWIELEDDIALKRSSSKLLAEYLDELWSRRECGADSASTSDTADWWRQYCWLEGSDGKFHRPIDLYMPVKSITRLFSPTMVTFTAVKWKSDEFSERVLGIRANATVFDVFSVISSLPVDSSMVCSLTIDKMIRMYRFLWEESQRSQVCREDIMKAFSSKMLVFIPAEADRNNNQNYFTNAKNVVWASSTRHENLVSLEAYYPKSLCAFFTEICGIQRKPSLCYLLEMITRQPAFTSYKLCASEQLELWKEKQLPLLCALSKRIKKRSLSKTESKEIKKALRSTAWLPVRSVTGYTLFCSLEDQVILATTEKEKKLRTLVLSLAKKLDAGCDEGIKMKNEEDLKLAFVDALEDNYNLDALLRFTKFASLSAHLKTHASSWCKVFDRFIKSAQLDSRKYRKKLVKIGQLMVKAWASSFSLSSSTNSIHEIQSSVQHLNLFPTIDESAGWASASNLYINDQTELLRQELLEIRKGGHLDVLGLFSCSYFVRDSADEDEVAQIRQFLIEICGMKSLKAHLQYEVSVVSTHRPASEAFHGKIHLAFALAQRYLFHNHLHLYRQLNHGWLRNLVSELQCAVVDGHDGFQVVYRVGNSCSLRRGSSALSRCFLDAPRNTLFIQSVTGDEEASALSFVLMELSRKLFGAQVAASLANLLYLSLLQPSEFMREQWLVEAQRLPPIPVSEAGNMWVEQTSSIAVDVSRKRVAKDVQCIEDIAAEEEQAKEQHDALRKYETKDLFPLSTNYSSNGDYNGIQMQRRLYQPLCADRAPFYPPLGTATNGPKPALQSLSLINMMTKEEREAIGRWGEEYVFNQLKQQHAENGSDLTVEWINEHEESGLPYDLTLSSGNKVVEYIEVKSTRTTEKGVFEISMNELDQAAIHGSSYCIYRVFNAGNAALCRVIRMKNPISLVRQRKIQLALVMQ</sequence>
<proteinExistence type="predicted"/>
<keyword evidence="2" id="KW-1185">Reference proteome</keyword>
<dbReference type="Proteomes" id="UP001163321">
    <property type="component" value="Chromosome 3"/>
</dbReference>
<organism evidence="1 2">
    <name type="scientific">Peronosclerospora sorghi</name>
    <dbReference type="NCBI Taxonomy" id="230839"/>
    <lineage>
        <taxon>Eukaryota</taxon>
        <taxon>Sar</taxon>
        <taxon>Stramenopiles</taxon>
        <taxon>Oomycota</taxon>
        <taxon>Peronosporomycetes</taxon>
        <taxon>Peronosporales</taxon>
        <taxon>Peronosporaceae</taxon>
        <taxon>Peronosclerospora</taxon>
    </lineage>
</organism>
<reference evidence="1 2" key="1">
    <citation type="journal article" date="2022" name="bioRxiv">
        <title>The genome of the oomycete Peronosclerospora sorghi, a cosmopolitan pathogen of maize and sorghum, is inflated with dispersed pseudogenes.</title>
        <authorList>
            <person name="Fletcher K."/>
            <person name="Martin F."/>
            <person name="Isakeit T."/>
            <person name="Cavanaugh K."/>
            <person name="Magill C."/>
            <person name="Michelmore R."/>
        </authorList>
    </citation>
    <scope>NUCLEOTIDE SEQUENCE [LARGE SCALE GENOMIC DNA]</scope>
    <source>
        <strain evidence="1">P6</strain>
    </source>
</reference>
<evidence type="ECO:0000313" key="2">
    <source>
        <dbReference type="Proteomes" id="UP001163321"/>
    </source>
</evidence>
<name>A0ACC0WBB4_9STRA</name>